<dbReference type="HOGENOM" id="CLU_123882_0_1_6"/>
<name>I3URE8_PSEPU</name>
<reference evidence="1 2" key="1">
    <citation type="journal article" date="2012" name="J. Bacteriol.">
        <title>Complete Genome Sequence of the Naphthalene-Degrading Pseudomonas putida Strain ND6.</title>
        <authorList>
            <person name="Li S."/>
            <person name="Zhao H."/>
            <person name="Li Y."/>
            <person name="Niu S."/>
            <person name="Cai B."/>
        </authorList>
    </citation>
    <scope>NUCLEOTIDE SEQUENCE [LARGE SCALE GENOMIC DNA]</scope>
    <source>
        <strain evidence="1 2">ND6</strain>
    </source>
</reference>
<protein>
    <submittedName>
        <fullName evidence="1">Uncharacterized protein</fullName>
    </submittedName>
</protein>
<gene>
    <name evidence="1" type="ORF">YSA_02405</name>
</gene>
<dbReference type="PATRIC" id="fig|231023.4.peg.1154"/>
<dbReference type="KEGG" id="ppi:YSA_02405"/>
<accession>I3URE8</accession>
<evidence type="ECO:0000313" key="1">
    <source>
        <dbReference type="EMBL" id="AFK68069.1"/>
    </source>
</evidence>
<evidence type="ECO:0000313" key="2">
    <source>
        <dbReference type="Proteomes" id="UP000005268"/>
    </source>
</evidence>
<dbReference type="EMBL" id="CP003588">
    <property type="protein sequence ID" value="AFK68069.1"/>
    <property type="molecule type" value="Genomic_DNA"/>
</dbReference>
<dbReference type="Proteomes" id="UP000005268">
    <property type="component" value="Chromosome"/>
</dbReference>
<dbReference type="AlphaFoldDB" id="I3URE8"/>
<organism evidence="1 2">
    <name type="scientific">Pseudomonas putida ND6</name>
    <dbReference type="NCBI Taxonomy" id="231023"/>
    <lineage>
        <taxon>Bacteria</taxon>
        <taxon>Pseudomonadati</taxon>
        <taxon>Pseudomonadota</taxon>
        <taxon>Gammaproteobacteria</taxon>
        <taxon>Pseudomonadales</taxon>
        <taxon>Pseudomonadaceae</taxon>
        <taxon>Pseudomonas</taxon>
    </lineage>
</organism>
<proteinExistence type="predicted"/>
<sequence>MLSAPGGPDHSPAAKLQRPSGPYLLEGIMGIAANELCQYVIRPTLVYLNRHCASAEALLLGIAASQSALGSALHDRRGHGLYRIGEHRHQALWDEYLARDPDLASLVRGLASQHAFLGGPHLELTVNLRYSTAIAWMLIEEQATPLPAADDLLALARIWRQIFNPQGRLRDFTHAWHACIDQKLPQAS</sequence>